<dbReference type="InterPro" id="IPR036890">
    <property type="entry name" value="HATPase_C_sf"/>
</dbReference>
<feature type="domain" description="HAMP" evidence="13">
    <location>
        <begin position="306"/>
        <end position="358"/>
    </location>
</feature>
<dbReference type="CDD" id="cd18773">
    <property type="entry name" value="PDC1_HK_sensor"/>
    <property type="match status" value="1"/>
</dbReference>
<evidence type="ECO:0000256" key="1">
    <source>
        <dbReference type="ARBA" id="ARBA00004651"/>
    </source>
</evidence>
<sequence>MQRRISLPLKLFLIVFAFVLGCIILISQLSYRYVQKEIRTNDIFYTNQILDKVDQYFTVNFSSFQTILFSVETSVKANINNTEVIKKQLRELYELNSNYVSNIYLIKSDLSILGGSIATRIFDEPLPEREPLFDAADKNRRTTFVSEPYKSKYSGWTVTMVRYLNGAPFPMAIAVDLDLNAIEETLFKINKQEQMNLALITASGKIIAGFSENKGPLNIQDHTFSIGETSAEQILNTTETSLQLHTKDGMPVSLLKKPTEKFNWTLISINDESRLKAALSRLETYYIELLAAGFLLSLFISFFIAKYIRNPLYALKTKMKRVEQGNLTTTITINRNDEFGDLSRAFDRMLQQIVELIRRVELHNELERKLEIQVLQSQINPHFLYNTLGSISNVIRLGQIEKVDVVIGSLISLLEYGIDDASEKVSLRQELSNVADYIEIQNIRYNRNFHLIEHIEAGLMDFPVFRMLLQPLVENSIFHGYNGGGIEGPITIHAYREDGIVIIEVVDQGEGIPADRIKHVLRTEPSEEEVKRKRIGLNNIHGRIRLHYGDQFGLQIISIPKEITRIRALFPTDSQKGDAS</sequence>
<evidence type="ECO:0000256" key="6">
    <source>
        <dbReference type="ARBA" id="ARBA00022741"/>
    </source>
</evidence>
<dbReference type="InterPro" id="IPR003660">
    <property type="entry name" value="HAMP_dom"/>
</dbReference>
<keyword evidence="2" id="KW-1003">Cell membrane</keyword>
<keyword evidence="15" id="KW-1185">Reference proteome</keyword>
<evidence type="ECO:0000256" key="4">
    <source>
        <dbReference type="ARBA" id="ARBA00022679"/>
    </source>
</evidence>
<dbReference type="InterPro" id="IPR050640">
    <property type="entry name" value="Bact_2-comp_sensor_kinase"/>
</dbReference>
<reference evidence="14 15" key="1">
    <citation type="submission" date="2020-05" db="EMBL/GenBank/DDBJ databases">
        <title>Genome Sequencing of Type Strains.</title>
        <authorList>
            <person name="Lemaire J.F."/>
            <person name="Inderbitzin P."/>
            <person name="Gregorio O.A."/>
            <person name="Collins S.B."/>
            <person name="Wespe N."/>
            <person name="Knight-Connoni V."/>
        </authorList>
    </citation>
    <scope>NUCLEOTIDE SEQUENCE [LARGE SCALE GENOMIC DNA]</scope>
    <source>
        <strain evidence="14 15">LMG 21957</strain>
    </source>
</reference>
<feature type="transmembrane region" description="Helical" evidence="12">
    <location>
        <begin position="285"/>
        <end position="308"/>
    </location>
</feature>
<proteinExistence type="predicted"/>
<keyword evidence="4" id="KW-0808">Transferase</keyword>
<dbReference type="Proteomes" id="UP000526125">
    <property type="component" value="Unassembled WGS sequence"/>
</dbReference>
<protein>
    <submittedName>
        <fullName evidence="14">Histidine kinase</fullName>
    </submittedName>
</protein>
<dbReference type="SMART" id="SM00387">
    <property type="entry name" value="HATPase_c"/>
    <property type="match status" value="1"/>
</dbReference>
<dbReference type="RefSeq" id="WP_175398703.1">
    <property type="nucleotide sequence ID" value="NZ_JABMCB010000202.1"/>
</dbReference>
<keyword evidence="9 12" id="KW-1133">Transmembrane helix</keyword>
<dbReference type="PROSITE" id="PS50885">
    <property type="entry name" value="HAMP"/>
    <property type="match status" value="1"/>
</dbReference>
<comment type="subcellular location">
    <subcellularLocation>
        <location evidence="1">Cell membrane</location>
        <topology evidence="1">Multi-pass membrane protein</topology>
    </subcellularLocation>
</comment>
<evidence type="ECO:0000256" key="5">
    <source>
        <dbReference type="ARBA" id="ARBA00022692"/>
    </source>
</evidence>
<evidence type="ECO:0000313" key="14">
    <source>
        <dbReference type="EMBL" id="NUU79120.1"/>
    </source>
</evidence>
<keyword evidence="7 14" id="KW-0418">Kinase</keyword>
<evidence type="ECO:0000256" key="2">
    <source>
        <dbReference type="ARBA" id="ARBA00022475"/>
    </source>
</evidence>
<evidence type="ECO:0000259" key="13">
    <source>
        <dbReference type="PROSITE" id="PS50885"/>
    </source>
</evidence>
<evidence type="ECO:0000256" key="8">
    <source>
        <dbReference type="ARBA" id="ARBA00022840"/>
    </source>
</evidence>
<keyword evidence="6" id="KW-0547">Nucleotide-binding</keyword>
<evidence type="ECO:0000256" key="3">
    <source>
        <dbReference type="ARBA" id="ARBA00022553"/>
    </source>
</evidence>
<evidence type="ECO:0000256" key="7">
    <source>
        <dbReference type="ARBA" id="ARBA00022777"/>
    </source>
</evidence>
<dbReference type="EMBL" id="JABMCB010000202">
    <property type="protein sequence ID" value="NUU79120.1"/>
    <property type="molecule type" value="Genomic_DNA"/>
</dbReference>
<dbReference type="InterPro" id="IPR003594">
    <property type="entry name" value="HATPase_dom"/>
</dbReference>
<comment type="caution">
    <text evidence="14">The sequence shown here is derived from an EMBL/GenBank/DDBJ whole genome shotgun (WGS) entry which is preliminary data.</text>
</comment>
<name>A0A7Y6EZ08_9BACL</name>
<dbReference type="SUPFAM" id="SSF158472">
    <property type="entry name" value="HAMP domain-like"/>
    <property type="match status" value="1"/>
</dbReference>
<dbReference type="Pfam" id="PF06580">
    <property type="entry name" value="His_kinase"/>
    <property type="match status" value="1"/>
</dbReference>
<dbReference type="PANTHER" id="PTHR34220:SF11">
    <property type="entry name" value="SENSOR PROTEIN KINASE HPTS"/>
    <property type="match status" value="1"/>
</dbReference>
<dbReference type="AlphaFoldDB" id="A0A7Y6EZ08"/>
<accession>A0A7Y6EZ08</accession>
<feature type="transmembrane region" description="Helical" evidence="12">
    <location>
        <begin position="12"/>
        <end position="31"/>
    </location>
</feature>
<dbReference type="Pfam" id="PF02518">
    <property type="entry name" value="HATPase_c"/>
    <property type="match status" value="1"/>
</dbReference>
<keyword evidence="8" id="KW-0067">ATP-binding</keyword>
<dbReference type="InterPro" id="IPR010559">
    <property type="entry name" value="Sig_transdc_His_kin_internal"/>
</dbReference>
<dbReference type="SMART" id="SM00304">
    <property type="entry name" value="HAMP"/>
    <property type="match status" value="1"/>
</dbReference>
<evidence type="ECO:0000313" key="15">
    <source>
        <dbReference type="Proteomes" id="UP000526125"/>
    </source>
</evidence>
<gene>
    <name evidence="14" type="ORF">HP552_28360</name>
</gene>
<dbReference type="Gene3D" id="6.10.340.10">
    <property type="match status" value="1"/>
</dbReference>
<dbReference type="Pfam" id="PF00672">
    <property type="entry name" value="HAMP"/>
    <property type="match status" value="1"/>
</dbReference>
<dbReference type="PROSITE" id="PS51257">
    <property type="entry name" value="PROKAR_LIPOPROTEIN"/>
    <property type="match status" value="1"/>
</dbReference>
<dbReference type="GO" id="GO:0005524">
    <property type="term" value="F:ATP binding"/>
    <property type="evidence" value="ECO:0007669"/>
    <property type="project" value="UniProtKB-KW"/>
</dbReference>
<evidence type="ECO:0000256" key="10">
    <source>
        <dbReference type="ARBA" id="ARBA00023012"/>
    </source>
</evidence>
<evidence type="ECO:0000256" key="11">
    <source>
        <dbReference type="ARBA" id="ARBA00023136"/>
    </source>
</evidence>
<keyword evidence="3" id="KW-0597">Phosphoprotein</keyword>
<dbReference type="CDD" id="cd06225">
    <property type="entry name" value="HAMP"/>
    <property type="match status" value="1"/>
</dbReference>
<evidence type="ECO:0000256" key="12">
    <source>
        <dbReference type="SAM" id="Phobius"/>
    </source>
</evidence>
<dbReference type="GO" id="GO:0000155">
    <property type="term" value="F:phosphorelay sensor kinase activity"/>
    <property type="evidence" value="ECO:0007669"/>
    <property type="project" value="InterPro"/>
</dbReference>
<keyword evidence="10" id="KW-0902">Two-component regulatory system</keyword>
<dbReference type="Gene3D" id="3.30.565.10">
    <property type="entry name" value="Histidine kinase-like ATPase, C-terminal domain"/>
    <property type="match status" value="1"/>
</dbReference>
<dbReference type="GO" id="GO:0005886">
    <property type="term" value="C:plasma membrane"/>
    <property type="evidence" value="ECO:0007669"/>
    <property type="project" value="UniProtKB-SubCell"/>
</dbReference>
<keyword evidence="11 12" id="KW-0472">Membrane</keyword>
<evidence type="ECO:0000256" key="9">
    <source>
        <dbReference type="ARBA" id="ARBA00022989"/>
    </source>
</evidence>
<dbReference type="SUPFAM" id="SSF55874">
    <property type="entry name" value="ATPase domain of HSP90 chaperone/DNA topoisomerase II/histidine kinase"/>
    <property type="match status" value="1"/>
</dbReference>
<organism evidence="14 15">
    <name type="scientific">Paenibacillus xylanilyticus</name>
    <dbReference type="NCBI Taxonomy" id="248903"/>
    <lineage>
        <taxon>Bacteria</taxon>
        <taxon>Bacillati</taxon>
        <taxon>Bacillota</taxon>
        <taxon>Bacilli</taxon>
        <taxon>Bacillales</taxon>
        <taxon>Paenibacillaceae</taxon>
        <taxon>Paenibacillus</taxon>
    </lineage>
</organism>
<dbReference type="PANTHER" id="PTHR34220">
    <property type="entry name" value="SENSOR HISTIDINE KINASE YPDA"/>
    <property type="match status" value="1"/>
</dbReference>
<keyword evidence="5 12" id="KW-0812">Transmembrane</keyword>